<proteinExistence type="predicted"/>
<organism evidence="2 3">
    <name type="scientific">Tectimicrobiota bacterium</name>
    <dbReference type="NCBI Taxonomy" id="2528274"/>
    <lineage>
        <taxon>Bacteria</taxon>
        <taxon>Pseudomonadati</taxon>
        <taxon>Nitrospinota/Tectimicrobiota group</taxon>
        <taxon>Candidatus Tectimicrobiota</taxon>
    </lineage>
</organism>
<dbReference type="EMBL" id="JACPUR010000001">
    <property type="protein sequence ID" value="MBI3126284.1"/>
    <property type="molecule type" value="Genomic_DNA"/>
</dbReference>
<reference evidence="2" key="1">
    <citation type="submission" date="2020-07" db="EMBL/GenBank/DDBJ databases">
        <title>Huge and variable diversity of episymbiotic CPR bacteria and DPANN archaea in groundwater ecosystems.</title>
        <authorList>
            <person name="He C.Y."/>
            <person name="Keren R."/>
            <person name="Whittaker M."/>
            <person name="Farag I.F."/>
            <person name="Doudna J."/>
            <person name="Cate J.H.D."/>
            <person name="Banfield J.F."/>
        </authorList>
    </citation>
    <scope>NUCLEOTIDE SEQUENCE</scope>
    <source>
        <strain evidence="2">NC_groundwater_763_Ag_S-0.2um_68_21</strain>
    </source>
</reference>
<dbReference type="AlphaFoldDB" id="A0A932HV77"/>
<dbReference type="SUPFAM" id="SSF48695">
    <property type="entry name" value="Multiheme cytochromes"/>
    <property type="match status" value="1"/>
</dbReference>
<dbReference type="PANTHER" id="PTHR39425:SF1">
    <property type="entry name" value="CYTOCHROME C7-LIKE DOMAIN-CONTAINING PROTEIN"/>
    <property type="match status" value="1"/>
</dbReference>
<protein>
    <recommendedName>
        <fullName evidence="1">Cytochrome c7-like domain-containing protein</fullName>
    </recommendedName>
</protein>
<sequence>MASWFIVAVAVMSGAYWLNAGARPAVVQPIDFSHQKHLAIKLPCAMCHRFYAARQSSGRPGVAICAMCHAATAPKSPEMVKLRGFIDQKREIPWQRVYKVPEHVFYSHRTHVVDAKVECAVCHGAVEKQTAALTGPLKPISMDACMSCHRDRKVTNDCNACHK</sequence>
<dbReference type="Gene3D" id="3.90.10.10">
    <property type="entry name" value="Cytochrome C3"/>
    <property type="match status" value="2"/>
</dbReference>
<dbReference type="InterPro" id="IPR036280">
    <property type="entry name" value="Multihaem_cyt_sf"/>
</dbReference>
<accession>A0A932HV77</accession>
<dbReference type="Pfam" id="PF14522">
    <property type="entry name" value="Cytochrome_C7"/>
    <property type="match status" value="1"/>
</dbReference>
<gene>
    <name evidence="2" type="ORF">HYZ11_01595</name>
</gene>
<comment type="caution">
    <text evidence="2">The sequence shown here is derived from an EMBL/GenBank/DDBJ whole genome shotgun (WGS) entry which is preliminary data.</text>
</comment>
<feature type="domain" description="Cytochrome c7-like" evidence="1">
    <location>
        <begin position="105"/>
        <end position="163"/>
    </location>
</feature>
<dbReference type="Proteomes" id="UP000782312">
    <property type="component" value="Unassembled WGS sequence"/>
</dbReference>
<evidence type="ECO:0000313" key="3">
    <source>
        <dbReference type="Proteomes" id="UP000782312"/>
    </source>
</evidence>
<evidence type="ECO:0000313" key="2">
    <source>
        <dbReference type="EMBL" id="MBI3126284.1"/>
    </source>
</evidence>
<name>A0A932HV77_UNCTE</name>
<evidence type="ECO:0000259" key="1">
    <source>
        <dbReference type="Pfam" id="PF14522"/>
    </source>
</evidence>
<dbReference type="PANTHER" id="PTHR39425">
    <property type="entry name" value="LIPOPROTEIN CYTOCHROME C"/>
    <property type="match status" value="1"/>
</dbReference>
<dbReference type="InterPro" id="IPR029467">
    <property type="entry name" value="Cyt_c7-like"/>
</dbReference>